<evidence type="ECO:0000256" key="1">
    <source>
        <dbReference type="SAM" id="SignalP"/>
    </source>
</evidence>
<proteinExistence type="predicted"/>
<keyword evidence="1" id="KW-0732">Signal</keyword>
<gene>
    <name evidence="2" type="ORF">ACFOEI_00805</name>
</gene>
<keyword evidence="3" id="KW-1185">Reference proteome</keyword>
<organism evidence="2 3">
    <name type="scientific">Modicisalibacter luteus</name>
    <dbReference type="NCBI Taxonomy" id="453962"/>
    <lineage>
        <taxon>Bacteria</taxon>
        <taxon>Pseudomonadati</taxon>
        <taxon>Pseudomonadota</taxon>
        <taxon>Gammaproteobacteria</taxon>
        <taxon>Oceanospirillales</taxon>
        <taxon>Halomonadaceae</taxon>
        <taxon>Modicisalibacter</taxon>
    </lineage>
</organism>
<dbReference type="EMBL" id="JBHRUH010000002">
    <property type="protein sequence ID" value="MFC3290604.1"/>
    <property type="molecule type" value="Genomic_DNA"/>
</dbReference>
<feature type="signal peptide" evidence="1">
    <location>
        <begin position="1"/>
        <end position="21"/>
    </location>
</feature>
<protein>
    <recommendedName>
        <fullName evidence="4">DUF1311 domain-containing protein</fullName>
    </recommendedName>
</protein>
<comment type="caution">
    <text evidence="2">The sequence shown here is derived from an EMBL/GenBank/DDBJ whole genome shotgun (WGS) entry which is preliminary data.</text>
</comment>
<name>A0ABV7LY09_9GAMM</name>
<accession>A0ABV7LY09</accession>
<dbReference type="RefSeq" id="WP_156817512.1">
    <property type="nucleotide sequence ID" value="NZ_BMXD01000016.1"/>
</dbReference>
<dbReference type="Proteomes" id="UP001595640">
    <property type="component" value="Unassembled WGS sequence"/>
</dbReference>
<feature type="chain" id="PRO_5045297617" description="DUF1311 domain-containing protein" evidence="1">
    <location>
        <begin position="22"/>
        <end position="112"/>
    </location>
</feature>
<sequence length="112" mass="12064">MKSLTLSGIVITLCFAVSADANDLPSLASEGYCLEAAEYEGGNEEVYDGCIDIEKDAYKQLMGHWGGIPEEIKKHCVAVAMSGGESYSVLEDCVELTTTETIASAPRQEEHE</sequence>
<reference evidence="3" key="1">
    <citation type="journal article" date="2019" name="Int. J. Syst. Evol. Microbiol.">
        <title>The Global Catalogue of Microorganisms (GCM) 10K type strain sequencing project: providing services to taxonomists for standard genome sequencing and annotation.</title>
        <authorList>
            <consortium name="The Broad Institute Genomics Platform"/>
            <consortium name="The Broad Institute Genome Sequencing Center for Infectious Disease"/>
            <person name="Wu L."/>
            <person name="Ma J."/>
        </authorList>
    </citation>
    <scope>NUCLEOTIDE SEQUENCE [LARGE SCALE GENOMIC DNA]</scope>
    <source>
        <strain evidence="3">KCTC 12847</strain>
    </source>
</reference>
<evidence type="ECO:0008006" key="4">
    <source>
        <dbReference type="Google" id="ProtNLM"/>
    </source>
</evidence>
<evidence type="ECO:0000313" key="3">
    <source>
        <dbReference type="Proteomes" id="UP001595640"/>
    </source>
</evidence>
<evidence type="ECO:0000313" key="2">
    <source>
        <dbReference type="EMBL" id="MFC3290604.1"/>
    </source>
</evidence>